<reference evidence="11" key="1">
    <citation type="submission" date="2014-07" db="EMBL/GenBank/DDBJ databases">
        <authorList>
            <person name="Martin A.A"/>
            <person name="De Silva N."/>
        </authorList>
    </citation>
    <scope>NUCLEOTIDE SEQUENCE</scope>
</reference>
<feature type="chain" id="PRO_5005329409" description="Prolyl endopeptidase" evidence="8">
    <location>
        <begin position="27"/>
        <end position="785"/>
    </location>
</feature>
<keyword evidence="6 7" id="KW-0720">Serine protease</keyword>
<dbReference type="Pfam" id="PF02897">
    <property type="entry name" value="Peptidase_S9_N"/>
    <property type="match status" value="1"/>
</dbReference>
<dbReference type="Proteomes" id="UP000035680">
    <property type="component" value="Unassembled WGS sequence"/>
</dbReference>
<evidence type="ECO:0000313" key="11">
    <source>
        <dbReference type="Proteomes" id="UP000035680"/>
    </source>
</evidence>
<dbReference type="Gene3D" id="3.40.50.1820">
    <property type="entry name" value="alpha/beta hydrolase"/>
    <property type="match status" value="1"/>
</dbReference>
<reference evidence="12" key="2">
    <citation type="submission" date="2015-08" db="UniProtKB">
        <authorList>
            <consortium name="WormBaseParasite"/>
        </authorList>
    </citation>
    <scope>IDENTIFICATION</scope>
</reference>
<feature type="domain" description="Peptidase S9 prolyl oligopeptidase catalytic" evidence="9">
    <location>
        <begin position="567"/>
        <end position="739"/>
    </location>
</feature>
<dbReference type="Pfam" id="PF00326">
    <property type="entry name" value="Peptidase_S9"/>
    <property type="match status" value="1"/>
</dbReference>
<dbReference type="InterPro" id="IPR002470">
    <property type="entry name" value="Peptidase_S9A"/>
</dbReference>
<comment type="similarity">
    <text evidence="2 7">Belongs to the peptidase S9A family.</text>
</comment>
<evidence type="ECO:0000256" key="5">
    <source>
        <dbReference type="ARBA" id="ARBA00022801"/>
    </source>
</evidence>
<evidence type="ECO:0000256" key="3">
    <source>
        <dbReference type="ARBA" id="ARBA00016310"/>
    </source>
</evidence>
<dbReference type="GO" id="GO:0006508">
    <property type="term" value="P:proteolysis"/>
    <property type="evidence" value="ECO:0007669"/>
    <property type="project" value="UniProtKB-KW"/>
</dbReference>
<evidence type="ECO:0000313" key="12">
    <source>
        <dbReference type="WBParaSite" id="SVE_0370900.1"/>
    </source>
</evidence>
<dbReference type="SUPFAM" id="SSF50993">
    <property type="entry name" value="Peptidase/esterase 'gauge' domain"/>
    <property type="match status" value="1"/>
</dbReference>
<evidence type="ECO:0000256" key="1">
    <source>
        <dbReference type="ARBA" id="ARBA00001070"/>
    </source>
</evidence>
<name>A0A0K0F4H2_STRVS</name>
<dbReference type="GO" id="GO:0070012">
    <property type="term" value="F:oligopeptidase activity"/>
    <property type="evidence" value="ECO:0007669"/>
    <property type="project" value="TreeGrafter"/>
</dbReference>
<dbReference type="InterPro" id="IPR051167">
    <property type="entry name" value="Prolyl_oligopep/macrocyclase"/>
</dbReference>
<comment type="catalytic activity">
    <reaction evidence="1">
        <text>Hydrolysis of Pro-|-Xaa &gt;&gt; Ala-|-Xaa in oligopeptides.</text>
        <dbReference type="EC" id="3.4.21.26"/>
    </reaction>
</comment>
<keyword evidence="4 7" id="KW-0645">Protease</keyword>
<evidence type="ECO:0000256" key="4">
    <source>
        <dbReference type="ARBA" id="ARBA00022670"/>
    </source>
</evidence>
<dbReference type="Gene3D" id="2.130.10.120">
    <property type="entry name" value="Prolyl oligopeptidase, N-terminal domain"/>
    <property type="match status" value="1"/>
</dbReference>
<organism evidence="11 12">
    <name type="scientific">Strongyloides venezuelensis</name>
    <name type="common">Threadworm</name>
    <dbReference type="NCBI Taxonomy" id="75913"/>
    <lineage>
        <taxon>Eukaryota</taxon>
        <taxon>Metazoa</taxon>
        <taxon>Ecdysozoa</taxon>
        <taxon>Nematoda</taxon>
        <taxon>Chromadorea</taxon>
        <taxon>Rhabditida</taxon>
        <taxon>Tylenchina</taxon>
        <taxon>Panagrolaimomorpha</taxon>
        <taxon>Strongyloidoidea</taxon>
        <taxon>Strongyloididae</taxon>
        <taxon>Strongyloides</taxon>
    </lineage>
</organism>
<protein>
    <recommendedName>
        <fullName evidence="3 7">Prolyl endopeptidase</fullName>
        <ecNumber evidence="7">3.4.21.-</ecNumber>
    </recommendedName>
</protein>
<dbReference type="GO" id="GO:0004252">
    <property type="term" value="F:serine-type endopeptidase activity"/>
    <property type="evidence" value="ECO:0007669"/>
    <property type="project" value="UniProtKB-UniRule"/>
</dbReference>
<evidence type="ECO:0000259" key="10">
    <source>
        <dbReference type="Pfam" id="PF02897"/>
    </source>
</evidence>
<dbReference type="SUPFAM" id="SSF53474">
    <property type="entry name" value="alpha/beta-Hydrolases"/>
    <property type="match status" value="1"/>
</dbReference>
<evidence type="ECO:0000256" key="2">
    <source>
        <dbReference type="ARBA" id="ARBA00005228"/>
    </source>
</evidence>
<dbReference type="PANTHER" id="PTHR42881:SF2">
    <property type="entry name" value="PROLYL ENDOPEPTIDASE"/>
    <property type="match status" value="1"/>
</dbReference>
<dbReference type="AlphaFoldDB" id="A0A0K0F4H2"/>
<evidence type="ECO:0000256" key="7">
    <source>
        <dbReference type="RuleBase" id="RU368024"/>
    </source>
</evidence>
<dbReference type="InterPro" id="IPR029058">
    <property type="entry name" value="AB_hydrolase_fold"/>
</dbReference>
<keyword evidence="8" id="KW-0732">Signal</keyword>
<feature type="signal peptide" evidence="8">
    <location>
        <begin position="1"/>
        <end position="26"/>
    </location>
</feature>
<dbReference type="PRINTS" id="PR00862">
    <property type="entry name" value="PROLIGOPTASE"/>
</dbReference>
<dbReference type="InterPro" id="IPR001375">
    <property type="entry name" value="Peptidase_S9_cat"/>
</dbReference>
<sequence>MYNKLILFYWIYILLYLFYLITNSNAQEEQPLLLSSPIVQPKQDTLSNAINSIGFVPAKKRLYLSTIKINVSEYPLFQGDTQCAEKHFGEIVNCPYRTLENTKSAKTIDFIKKFNNFSSKYLKDIKIRDNLEKKVREYLQFEKYSLFEKHGKYFYYFHRSGFDKHSVMMRRKSTTDKNEVFFDITKHYLKNQTVFNGFAFSANGKTMAYMVKTLGSKFNMIRFLDENGKHLDDKINNVQFSSMAFAFGGKGFFYSTFDSLKNKHGKVTKLEHHSLYYHQMGKSANDDVKVVTFPDKKNVIVMGMVSNDERYLYIKVAESNKQKFPIVYYCDLKKYKSTSIKTELKMKPLLSDPPGNINIISFFNDEIIAILSTMSNPTNQIIKIKLSKNKNKKNKWFTFLKYKKKRPVQYVTSVGKKYLVVYFLENVDKYVEIYCMKTGNFKAGVDFDFGKITGISGNYESNYIFVGISNQVSPSAIYYADLSKIKKKTCNVKMKMVVDTCIKGIFRDNFVMKKIYYPSFDNKNIPMYLFHRKDLKLNGFNPLLLEGYGGFGFTPFPEYDAPILTFVNNLRGVYVLVGVRGGGEYGKPWHEAGRLLNKNNTFHDFIEAAMYLIKNKYTVPAKLAIRGSTNGALLAAVVAQQRPDLFSTVIAQYGIYDMLRYHKIGNGARYIPEYGDPNKFLTFRNLFSYSPLHNLRMPRSPIQIPSMLLIADETNPQVSYIHTVKYAAELYNRVQRGISHQTNPILVNVKLARKITTASPAEKTIETVVDIFSFIKETLNITWNA</sequence>
<dbReference type="EC" id="3.4.21.-" evidence="7"/>
<keyword evidence="5 7" id="KW-0378">Hydrolase</keyword>
<accession>A0A0K0F4H2</accession>
<keyword evidence="11" id="KW-1185">Reference proteome</keyword>
<evidence type="ECO:0000259" key="9">
    <source>
        <dbReference type="Pfam" id="PF00326"/>
    </source>
</evidence>
<evidence type="ECO:0000256" key="8">
    <source>
        <dbReference type="SAM" id="SignalP"/>
    </source>
</evidence>
<dbReference type="GO" id="GO:0005829">
    <property type="term" value="C:cytosol"/>
    <property type="evidence" value="ECO:0007669"/>
    <property type="project" value="TreeGrafter"/>
</dbReference>
<dbReference type="WBParaSite" id="SVE_0370900.1">
    <property type="protein sequence ID" value="SVE_0370900.1"/>
    <property type="gene ID" value="SVE_0370900"/>
</dbReference>
<proteinExistence type="inferred from homology"/>
<dbReference type="InterPro" id="IPR023302">
    <property type="entry name" value="Pept_S9A_N"/>
</dbReference>
<dbReference type="PANTHER" id="PTHR42881">
    <property type="entry name" value="PROLYL ENDOPEPTIDASE"/>
    <property type="match status" value="1"/>
</dbReference>
<feature type="domain" description="Peptidase S9A N-terminal" evidence="10">
    <location>
        <begin position="81"/>
        <end position="488"/>
    </location>
</feature>
<evidence type="ECO:0000256" key="6">
    <source>
        <dbReference type="ARBA" id="ARBA00022825"/>
    </source>
</evidence>